<dbReference type="VEuPathDB" id="VectorBase:MDOMA2_005018"/>
<dbReference type="CDD" id="cd09917">
    <property type="entry name" value="F-box_SF"/>
    <property type="match status" value="1"/>
</dbReference>
<organism evidence="2">
    <name type="scientific">Musca domestica</name>
    <name type="common">House fly</name>
    <dbReference type="NCBI Taxonomy" id="7370"/>
    <lineage>
        <taxon>Eukaryota</taxon>
        <taxon>Metazoa</taxon>
        <taxon>Ecdysozoa</taxon>
        <taxon>Arthropoda</taxon>
        <taxon>Hexapoda</taxon>
        <taxon>Insecta</taxon>
        <taxon>Pterygota</taxon>
        <taxon>Neoptera</taxon>
        <taxon>Endopterygota</taxon>
        <taxon>Diptera</taxon>
        <taxon>Brachycera</taxon>
        <taxon>Muscomorpha</taxon>
        <taxon>Muscoidea</taxon>
        <taxon>Muscidae</taxon>
        <taxon>Musca</taxon>
    </lineage>
</organism>
<dbReference type="eggNOG" id="ENOG502TD49">
    <property type="taxonomic scope" value="Eukaryota"/>
</dbReference>
<name>A0A1I8MUX8_MUSDO</name>
<dbReference type="STRING" id="7370.A0A1I8MUX8"/>
<gene>
    <name evidence="2" type="primary">101896757</name>
    <name evidence="4" type="synonym">LOC101896757</name>
</gene>
<sequence>METFNKHQLAMAKEWAIEKLNLAECEDLTSSLDTLSFYTFSSLPLEILYKIFDICDLKDLLSLSKVCRQFRQVISQILQQRYRYFIYNYLTFKFTQNLNDQEISELCYLSGSTVERLRFSTYFNMDLLKHIEWKMGCNPMENLKFFINDNFKQNLKYFPSLKELEVQGKFIQDQTIMELAKRCKELHSIRLLDGDNRWLWGEYLADLENIENLELKCCRNLDPNHLLALVQKRRLKSLNIVECEHLKDIPKMQNLCKNLTNLHTLRLTAFTQDPKFLKAILNLPALKCLQFFWINFMPLNFEENFFTELAQNPDKAQSLSRLKFENDRYYIEDETLQQWTDEKYAIMRENVCINGQAWQWSEEVFEKISQTLEHFSNLASLKFHYCRLLNYDQLEKLPQLLIGLKDIHIYGSPRKDDAQFKSQWLEEAKIRSDCHLRFESFLSLKEALSLQDEASSRQFSSYYRREPVMRSIECQF</sequence>
<evidence type="ECO:0000313" key="3">
    <source>
        <dbReference type="Proteomes" id="UP001652621"/>
    </source>
</evidence>
<evidence type="ECO:0000313" key="4">
    <source>
        <dbReference type="RefSeq" id="XP_005181842.1"/>
    </source>
</evidence>
<dbReference type="VEuPathDB" id="VectorBase:MDOA008695"/>
<dbReference type="InterPro" id="IPR036047">
    <property type="entry name" value="F-box-like_dom_sf"/>
</dbReference>
<reference evidence="2" key="1">
    <citation type="submission" date="2020-05" db="UniProtKB">
        <authorList>
            <consortium name="EnsemblMetazoa"/>
        </authorList>
    </citation>
    <scope>IDENTIFICATION</scope>
    <source>
        <strain evidence="2">Aabys</strain>
    </source>
</reference>
<dbReference type="InterPro" id="IPR032675">
    <property type="entry name" value="LRR_dom_sf"/>
</dbReference>
<dbReference type="Proteomes" id="UP001652621">
    <property type="component" value="Unplaced"/>
</dbReference>
<dbReference type="EnsemblMetazoa" id="MDOA008695-RA">
    <property type="protein sequence ID" value="MDOA008695-PA"/>
    <property type="gene ID" value="MDOA008695"/>
</dbReference>
<dbReference type="Gene3D" id="1.20.1280.50">
    <property type="match status" value="1"/>
</dbReference>
<accession>A0A1I8MUX8</accession>
<proteinExistence type="predicted"/>
<dbReference type="KEGG" id="mde:101896757"/>
<dbReference type="SUPFAM" id="SSF81383">
    <property type="entry name" value="F-box domain"/>
    <property type="match status" value="1"/>
</dbReference>
<feature type="domain" description="F-box" evidence="1">
    <location>
        <begin position="37"/>
        <end position="85"/>
    </location>
</feature>
<protein>
    <submittedName>
        <fullName evidence="4">Uncharacterized protein LOC101896757</fullName>
    </submittedName>
</protein>
<keyword evidence="3" id="KW-1185">Reference proteome</keyword>
<reference evidence="4" key="2">
    <citation type="submission" date="2025-04" db="UniProtKB">
        <authorList>
            <consortium name="RefSeq"/>
        </authorList>
    </citation>
    <scope>IDENTIFICATION</scope>
    <source>
        <strain evidence="4">Aabys</strain>
    </source>
</reference>
<dbReference type="AlphaFoldDB" id="A0A1I8MUX8"/>
<dbReference type="Gene3D" id="3.80.10.10">
    <property type="entry name" value="Ribonuclease Inhibitor"/>
    <property type="match status" value="1"/>
</dbReference>
<dbReference type="Pfam" id="PF00646">
    <property type="entry name" value="F-box"/>
    <property type="match status" value="1"/>
</dbReference>
<dbReference type="PROSITE" id="PS50181">
    <property type="entry name" value="FBOX"/>
    <property type="match status" value="1"/>
</dbReference>
<dbReference type="SUPFAM" id="SSF52047">
    <property type="entry name" value="RNI-like"/>
    <property type="match status" value="1"/>
</dbReference>
<dbReference type="InterPro" id="IPR001810">
    <property type="entry name" value="F-box_dom"/>
</dbReference>
<evidence type="ECO:0000259" key="1">
    <source>
        <dbReference type="PROSITE" id="PS50181"/>
    </source>
</evidence>
<dbReference type="GeneID" id="101896757"/>
<dbReference type="RefSeq" id="XP_005181842.1">
    <property type="nucleotide sequence ID" value="XM_005181785.3"/>
</dbReference>
<evidence type="ECO:0000313" key="2">
    <source>
        <dbReference type="EnsemblMetazoa" id="MDOA008695-PA"/>
    </source>
</evidence>
<dbReference type="SMART" id="SM00256">
    <property type="entry name" value="FBOX"/>
    <property type="match status" value="1"/>
</dbReference>
<dbReference type="OrthoDB" id="7955799at2759"/>